<dbReference type="OrthoDB" id="6364276at2759"/>
<keyword evidence="3" id="KW-1185">Reference proteome</keyword>
<dbReference type="AlphaFoldDB" id="A0A423TSR4"/>
<proteinExistence type="predicted"/>
<dbReference type="InterPro" id="IPR036116">
    <property type="entry name" value="FN3_sf"/>
</dbReference>
<dbReference type="STRING" id="6689.A0A423TSR4"/>
<dbReference type="SUPFAM" id="SSF49265">
    <property type="entry name" value="Fibronectin type III"/>
    <property type="match status" value="1"/>
</dbReference>
<comment type="caution">
    <text evidence="2">The sequence shown here is derived from an EMBL/GenBank/DDBJ whole genome shotgun (WGS) entry which is preliminary data.</text>
</comment>
<sequence>PNPTNTLTPPLFSLSPSTPLQRTNTSLSSLPLPNPPTQKLCPSLPPLLPLQLTTHPNPPETQNLILAPLNNSLSPDPHTTTNKRTNPLSLSIPSPALPSPLLPCVPSWCWTFSPPPPTRHASDTPPGAFSMPLATQTTSASLSTSAAARSSSQTNPRLCLDQIYSLVTSANLSSVSETDVSTFSNGQRLLVECADRWGWGRGGEVYELPAQVTASPHYGTFLITVGPVPSPLLASVNAFYISYRKATHNVTQYEETCSNQGWSVEEFTPKTSANGVFELQLSGLESATRYAVYVKAFSLTPGGTVVQSAIKYAFTSPFNPSQPVGLGWASPKSSELELWWSKPLYPNGAVDHYLVTLVMVPRASTISRDFCSPSVDVTLKSIAQRAEEKQDSYIKMRKQRWEEELASSKAPEANTCSVPPRVIYTRSQRKLQSKADAQEPPFQDAHLGSFVSGKDAQWNSDVFQASLTGGNSGPLLLPVGLRRTSNNFTKIVDG</sequence>
<reference evidence="2 3" key="2">
    <citation type="submission" date="2019-01" db="EMBL/GenBank/DDBJ databases">
        <title>The decoding of complex shrimp genome reveals the adaptation for benthos swimmer, frequently molting mechanism and breeding impact on genome.</title>
        <authorList>
            <person name="Sun Y."/>
            <person name="Gao Y."/>
            <person name="Yu Y."/>
        </authorList>
    </citation>
    <scope>NUCLEOTIDE SEQUENCE [LARGE SCALE GENOMIC DNA]</scope>
    <source>
        <tissue evidence="2">Muscle</tissue>
    </source>
</reference>
<organism evidence="2 3">
    <name type="scientific">Penaeus vannamei</name>
    <name type="common">Whiteleg shrimp</name>
    <name type="synonym">Litopenaeus vannamei</name>
    <dbReference type="NCBI Taxonomy" id="6689"/>
    <lineage>
        <taxon>Eukaryota</taxon>
        <taxon>Metazoa</taxon>
        <taxon>Ecdysozoa</taxon>
        <taxon>Arthropoda</taxon>
        <taxon>Crustacea</taxon>
        <taxon>Multicrustacea</taxon>
        <taxon>Malacostraca</taxon>
        <taxon>Eumalacostraca</taxon>
        <taxon>Eucarida</taxon>
        <taxon>Decapoda</taxon>
        <taxon>Dendrobranchiata</taxon>
        <taxon>Penaeoidea</taxon>
        <taxon>Penaeidae</taxon>
        <taxon>Penaeus</taxon>
    </lineage>
</organism>
<gene>
    <name evidence="2" type="ORF">C7M84_001807</name>
</gene>
<evidence type="ECO:0000256" key="1">
    <source>
        <dbReference type="SAM" id="MobiDB-lite"/>
    </source>
</evidence>
<evidence type="ECO:0000313" key="3">
    <source>
        <dbReference type="Proteomes" id="UP000283509"/>
    </source>
</evidence>
<feature type="compositionally biased region" description="Polar residues" evidence="1">
    <location>
        <begin position="60"/>
        <end position="86"/>
    </location>
</feature>
<feature type="non-terminal residue" evidence="2">
    <location>
        <position position="1"/>
    </location>
</feature>
<protein>
    <submittedName>
        <fullName evidence="2">Uncharacterized protein</fullName>
    </submittedName>
</protein>
<name>A0A423TSR4_PENVA</name>
<dbReference type="Gene3D" id="2.60.40.10">
    <property type="entry name" value="Immunoglobulins"/>
    <property type="match status" value="2"/>
</dbReference>
<reference evidence="2 3" key="1">
    <citation type="submission" date="2018-04" db="EMBL/GenBank/DDBJ databases">
        <authorList>
            <person name="Zhang X."/>
            <person name="Yuan J."/>
            <person name="Li F."/>
            <person name="Xiang J."/>
        </authorList>
    </citation>
    <scope>NUCLEOTIDE SEQUENCE [LARGE SCALE GENOMIC DNA]</scope>
    <source>
        <tissue evidence="2">Muscle</tissue>
    </source>
</reference>
<dbReference type="Proteomes" id="UP000283509">
    <property type="component" value="Unassembled WGS sequence"/>
</dbReference>
<evidence type="ECO:0000313" key="2">
    <source>
        <dbReference type="EMBL" id="ROT79471.1"/>
    </source>
</evidence>
<dbReference type="InterPro" id="IPR013783">
    <property type="entry name" value="Ig-like_fold"/>
</dbReference>
<feature type="region of interest" description="Disordered" evidence="1">
    <location>
        <begin position="1"/>
        <end position="89"/>
    </location>
</feature>
<dbReference type="EMBL" id="QCYY01001239">
    <property type="protein sequence ID" value="ROT79471.1"/>
    <property type="molecule type" value="Genomic_DNA"/>
</dbReference>
<accession>A0A423TSR4</accession>
<feature type="compositionally biased region" description="Low complexity" evidence="1">
    <location>
        <begin position="1"/>
        <end position="31"/>
    </location>
</feature>